<evidence type="ECO:0000256" key="4">
    <source>
        <dbReference type="ARBA" id="ARBA00023242"/>
    </source>
</evidence>
<feature type="coiled-coil region" evidence="7">
    <location>
        <begin position="380"/>
        <end position="407"/>
    </location>
</feature>
<name>A0A1D1VIL2_RAMVA</name>
<proteinExistence type="inferred from homology"/>
<keyword evidence="3 7" id="KW-0175">Coiled coil</keyword>
<evidence type="ECO:0000313" key="12">
    <source>
        <dbReference type="Proteomes" id="UP000186922"/>
    </source>
</evidence>
<dbReference type="InterPro" id="IPR011501">
    <property type="entry name" value="Noc3_N"/>
</dbReference>
<dbReference type="OrthoDB" id="10263597at2759"/>
<dbReference type="PANTHER" id="PTHR14428">
    <property type="entry name" value="NUCLEOLAR COMPLEX PROTEIN 3"/>
    <property type="match status" value="1"/>
</dbReference>
<feature type="domain" description="CCAAT-binding factor" evidence="9">
    <location>
        <begin position="486"/>
        <end position="633"/>
    </location>
</feature>
<feature type="compositionally biased region" description="Basic residues" evidence="8">
    <location>
        <begin position="1"/>
        <end position="17"/>
    </location>
</feature>
<gene>
    <name evidence="11" type="primary">RvY_09481-1</name>
    <name evidence="11" type="synonym">RvY_09481.1</name>
    <name evidence="11" type="ORF">RvY_09481</name>
</gene>
<evidence type="ECO:0000259" key="10">
    <source>
        <dbReference type="Pfam" id="PF07540"/>
    </source>
</evidence>
<feature type="region of interest" description="Disordered" evidence="8">
    <location>
        <begin position="1"/>
        <end position="92"/>
    </location>
</feature>
<evidence type="ECO:0000313" key="11">
    <source>
        <dbReference type="EMBL" id="GAU98318.1"/>
    </source>
</evidence>
<feature type="domain" description="Nucleolar complex-associated protein 3 N-terminal" evidence="10">
    <location>
        <begin position="154"/>
        <end position="247"/>
    </location>
</feature>
<dbReference type="GO" id="GO:0005730">
    <property type="term" value="C:nucleolus"/>
    <property type="evidence" value="ECO:0007669"/>
    <property type="project" value="UniProtKB-SubCell"/>
</dbReference>
<dbReference type="Proteomes" id="UP000186922">
    <property type="component" value="Unassembled WGS sequence"/>
</dbReference>
<evidence type="ECO:0000256" key="2">
    <source>
        <dbReference type="ARBA" id="ARBA00007797"/>
    </source>
</evidence>
<sequence>MAPVRKKMVKAHRKRTFTTKVHYEPDDESSVSDASDMVDDDYGDRAFLLEYKIDPTDTTNRRRKQKKKDDEEEEDEMEQQHRASDNSKDDGKKLQFLLPVKSDSGVQLRYREVDQDLVDEQKSQKKTKKEQPSEVPKPREESKFAPFSTDVKWKQRVASACYNILENPESNMRHVKELLSGLAEDDIDVAEAKSVIIMASLTEVFKDILPGYRIHVAGEGKTEQKLKKETIKLRSHEEALLSAYRTFLQQLEKATMALYKKNEVGEEEQKRAEMAVRCLSELAVTHSEFNYRKNVIATLVHITTSRFPAPVEKAVDAIRRVVKLDNQGDVTCDVLGAISKVAKTKGHRLSPLLLEVFLNIKVNKDLLAAAKKDKAAKPDRKLLSKKEQKQKKEVAKLERELQVSQVEENKKSKSRLHSQIVTLIFAIYFRILRSDKSDKVRRRLLPSVLKGVVKFVFYISVEYVDGLVKLLFDIVEDGDCRGLEKLLCIQTVFKALSGDGSALNIDPHRFYEHLFVVLEDLDGSEGSAVMTELLHCVHIGFVERKRLISSERAARCAKGLASLALRLCRPQESLAVMLMLRTLFSAHPTLDRFLDADCVTNATVPGQESSSNQPLWQLHILADHYNPAVRAAATAVLGNPKVLHNKFPELLKGDPIEALSDFSSDFVHKTS</sequence>
<feature type="compositionally biased region" description="Basic and acidic residues" evidence="8">
    <location>
        <begin position="78"/>
        <end position="92"/>
    </location>
</feature>
<dbReference type="Pfam" id="PF07540">
    <property type="entry name" value="NOC3p"/>
    <property type="match status" value="1"/>
</dbReference>
<comment type="subcellular location">
    <subcellularLocation>
        <location evidence="1">Nucleus</location>
        <location evidence="1">Nucleolus</location>
    </subcellularLocation>
</comment>
<evidence type="ECO:0000256" key="7">
    <source>
        <dbReference type="SAM" id="Coils"/>
    </source>
</evidence>
<protein>
    <recommendedName>
        <fullName evidence="6">NOC3-like protein</fullName>
    </recommendedName>
    <alternativeName>
        <fullName evidence="5">Nucleolar complex-associated protein 3-like protein</fullName>
    </alternativeName>
</protein>
<dbReference type="InterPro" id="IPR005612">
    <property type="entry name" value="CCAAT-binding_factor"/>
</dbReference>
<keyword evidence="4" id="KW-0539">Nucleus</keyword>
<comment type="similarity">
    <text evidence="2">Belongs to the CBF/MAK21 family.</text>
</comment>
<dbReference type="AlphaFoldDB" id="A0A1D1VIL2"/>
<dbReference type="InterPro" id="IPR016903">
    <property type="entry name" value="Nucleolar_cplx-assoc_3"/>
</dbReference>
<reference evidence="11 12" key="1">
    <citation type="journal article" date="2016" name="Nat. Commun.">
        <title>Extremotolerant tardigrade genome and improved radiotolerance of human cultured cells by tardigrade-unique protein.</title>
        <authorList>
            <person name="Hashimoto T."/>
            <person name="Horikawa D.D."/>
            <person name="Saito Y."/>
            <person name="Kuwahara H."/>
            <person name="Kozuka-Hata H."/>
            <person name="Shin-I T."/>
            <person name="Minakuchi Y."/>
            <person name="Ohishi K."/>
            <person name="Motoyama A."/>
            <person name="Aizu T."/>
            <person name="Enomoto A."/>
            <person name="Kondo K."/>
            <person name="Tanaka S."/>
            <person name="Hara Y."/>
            <person name="Koshikawa S."/>
            <person name="Sagara H."/>
            <person name="Miura T."/>
            <person name="Yokobori S."/>
            <person name="Miyagawa K."/>
            <person name="Suzuki Y."/>
            <person name="Kubo T."/>
            <person name="Oyama M."/>
            <person name="Kohara Y."/>
            <person name="Fujiyama A."/>
            <person name="Arakawa K."/>
            <person name="Katayama T."/>
            <person name="Toyoda A."/>
            <person name="Kunieda T."/>
        </authorList>
    </citation>
    <scope>NUCLEOTIDE SEQUENCE [LARGE SCALE GENOMIC DNA]</scope>
    <source>
        <strain evidence="11 12">YOKOZUNA-1</strain>
    </source>
</reference>
<comment type="caution">
    <text evidence="11">The sequence shown here is derived from an EMBL/GenBank/DDBJ whole genome shotgun (WGS) entry which is preliminary data.</text>
</comment>
<dbReference type="Pfam" id="PF03914">
    <property type="entry name" value="CBF"/>
    <property type="match status" value="1"/>
</dbReference>
<accession>A0A1D1VIL2</accession>
<dbReference type="SUPFAM" id="SSF48371">
    <property type="entry name" value="ARM repeat"/>
    <property type="match status" value="2"/>
</dbReference>
<dbReference type="GO" id="GO:0006270">
    <property type="term" value="P:DNA replication initiation"/>
    <property type="evidence" value="ECO:0007669"/>
    <property type="project" value="TreeGrafter"/>
</dbReference>
<dbReference type="EMBL" id="BDGG01000004">
    <property type="protein sequence ID" value="GAU98318.1"/>
    <property type="molecule type" value="Genomic_DNA"/>
</dbReference>
<evidence type="ECO:0000256" key="8">
    <source>
        <dbReference type="SAM" id="MobiDB-lite"/>
    </source>
</evidence>
<dbReference type="STRING" id="947166.A0A1D1VIL2"/>
<organism evidence="11 12">
    <name type="scientific">Ramazzottius varieornatus</name>
    <name type="common">Water bear</name>
    <name type="synonym">Tardigrade</name>
    <dbReference type="NCBI Taxonomy" id="947166"/>
    <lineage>
        <taxon>Eukaryota</taxon>
        <taxon>Metazoa</taxon>
        <taxon>Ecdysozoa</taxon>
        <taxon>Tardigrada</taxon>
        <taxon>Eutardigrada</taxon>
        <taxon>Parachela</taxon>
        <taxon>Hypsibioidea</taxon>
        <taxon>Ramazzottiidae</taxon>
        <taxon>Ramazzottius</taxon>
    </lineage>
</organism>
<evidence type="ECO:0000256" key="6">
    <source>
        <dbReference type="ARBA" id="ARBA00032937"/>
    </source>
</evidence>
<dbReference type="InterPro" id="IPR016024">
    <property type="entry name" value="ARM-type_fold"/>
</dbReference>
<evidence type="ECO:0000256" key="5">
    <source>
        <dbReference type="ARBA" id="ARBA00032701"/>
    </source>
</evidence>
<evidence type="ECO:0000256" key="1">
    <source>
        <dbReference type="ARBA" id="ARBA00004604"/>
    </source>
</evidence>
<feature type="region of interest" description="Disordered" evidence="8">
    <location>
        <begin position="118"/>
        <end position="143"/>
    </location>
</feature>
<keyword evidence="12" id="KW-1185">Reference proteome</keyword>
<evidence type="ECO:0000256" key="3">
    <source>
        <dbReference type="ARBA" id="ARBA00023054"/>
    </source>
</evidence>
<dbReference type="PANTHER" id="PTHR14428:SF5">
    <property type="entry name" value="NUCLEOLAR COMPLEX PROTEIN 3 HOMOLOG"/>
    <property type="match status" value="1"/>
</dbReference>
<dbReference type="GO" id="GO:0003682">
    <property type="term" value="F:chromatin binding"/>
    <property type="evidence" value="ECO:0007669"/>
    <property type="project" value="TreeGrafter"/>
</dbReference>
<feature type="compositionally biased region" description="Acidic residues" evidence="8">
    <location>
        <begin position="25"/>
        <end position="42"/>
    </location>
</feature>
<evidence type="ECO:0000259" key="9">
    <source>
        <dbReference type="Pfam" id="PF03914"/>
    </source>
</evidence>